<proteinExistence type="predicted"/>
<sequence length="205" mass="22547">MTNTLTLRPAVRTERRPGRFGGRDVAIAHYVALVVDGTPLESAVAHGAGLVTPLQAWWLLRTGPVLEELAGATQDLRLPDGFAPVRYLARGRVPLLVCPYDDDLACGWLTAAVDVGEREATWSDFRWENGGVGPAEPVRGLPGRLVFERDTYLATLRQARDLVAGLPEVDPDGSWRDDEPVPGVPAGLERAWGVWARWRHRGIER</sequence>
<reference evidence="1 2" key="1">
    <citation type="submission" date="2019-10" db="EMBL/GenBank/DDBJ databases">
        <title>Genomic analysis of Raineyella sp. CBA3103.</title>
        <authorList>
            <person name="Roh S.W."/>
        </authorList>
    </citation>
    <scope>NUCLEOTIDE SEQUENCE [LARGE SCALE GENOMIC DNA]</scope>
    <source>
        <strain evidence="1 2">CBA3103</strain>
    </source>
</reference>
<keyword evidence="2" id="KW-1185">Reference proteome</keyword>
<dbReference type="KEGG" id="rain:Rai3103_10900"/>
<evidence type="ECO:0000313" key="1">
    <source>
        <dbReference type="EMBL" id="QGF24102.1"/>
    </source>
</evidence>
<dbReference type="AlphaFoldDB" id="A0A5Q2FB55"/>
<dbReference type="EMBL" id="CP045725">
    <property type="protein sequence ID" value="QGF24102.1"/>
    <property type="molecule type" value="Genomic_DNA"/>
</dbReference>
<dbReference type="RefSeq" id="WP_153572631.1">
    <property type="nucleotide sequence ID" value="NZ_CP045725.1"/>
</dbReference>
<name>A0A5Q2FB55_9ACTN</name>
<evidence type="ECO:0000313" key="2">
    <source>
        <dbReference type="Proteomes" id="UP000386847"/>
    </source>
</evidence>
<organism evidence="1 2">
    <name type="scientific">Raineyella fluvialis</name>
    <dbReference type="NCBI Taxonomy" id="2662261"/>
    <lineage>
        <taxon>Bacteria</taxon>
        <taxon>Bacillati</taxon>
        <taxon>Actinomycetota</taxon>
        <taxon>Actinomycetes</taxon>
        <taxon>Propionibacteriales</taxon>
        <taxon>Propionibacteriaceae</taxon>
        <taxon>Raineyella</taxon>
    </lineage>
</organism>
<dbReference type="Proteomes" id="UP000386847">
    <property type="component" value="Chromosome"/>
</dbReference>
<gene>
    <name evidence="1" type="ORF">Rai3103_10900</name>
</gene>
<protein>
    <submittedName>
        <fullName evidence="1">Uncharacterized protein</fullName>
    </submittedName>
</protein>
<accession>A0A5Q2FB55</accession>